<protein>
    <recommendedName>
        <fullName evidence="7">AGC-kinase C-terminal domain-containing protein</fullName>
    </recommendedName>
</protein>
<comment type="caution">
    <text evidence="8">The sequence shown here is derived from an EMBL/GenBank/DDBJ whole genome shotgun (WGS) entry which is preliminary data.</text>
</comment>
<evidence type="ECO:0000256" key="5">
    <source>
        <dbReference type="ARBA" id="ARBA00022840"/>
    </source>
</evidence>
<dbReference type="Gene3D" id="1.10.510.10">
    <property type="entry name" value="Transferase(Phosphotransferase) domain 1"/>
    <property type="match status" value="1"/>
</dbReference>
<keyword evidence="3" id="KW-0547">Nucleotide-binding</keyword>
<name>A0A7J6TYV4_PEROL</name>
<keyword evidence="5" id="KW-0067">ATP-binding</keyword>
<evidence type="ECO:0000256" key="3">
    <source>
        <dbReference type="ARBA" id="ARBA00022741"/>
    </source>
</evidence>
<dbReference type="PANTHER" id="PTHR24353:SF37">
    <property type="entry name" value="CAMP-DEPENDENT PROTEIN KINASE CATALYTIC SUBUNIT PRKX"/>
    <property type="match status" value="1"/>
</dbReference>
<dbReference type="AlphaFoldDB" id="A0A7J6TYV4"/>
<feature type="region of interest" description="Disordered" evidence="6">
    <location>
        <begin position="31"/>
        <end position="70"/>
    </location>
</feature>
<feature type="compositionally biased region" description="Basic and acidic residues" evidence="6">
    <location>
        <begin position="31"/>
        <end position="45"/>
    </location>
</feature>
<keyword evidence="1" id="KW-0723">Serine/threonine-protein kinase</keyword>
<keyword evidence="9" id="KW-1185">Reference proteome</keyword>
<dbReference type="GO" id="GO:0005524">
    <property type="term" value="F:ATP binding"/>
    <property type="evidence" value="ECO:0007669"/>
    <property type="project" value="UniProtKB-KW"/>
</dbReference>
<evidence type="ECO:0000256" key="2">
    <source>
        <dbReference type="ARBA" id="ARBA00022679"/>
    </source>
</evidence>
<feature type="non-terminal residue" evidence="8">
    <location>
        <position position="1"/>
    </location>
</feature>
<dbReference type="OMA" id="AHGWFRE"/>
<dbReference type="GO" id="GO:0005952">
    <property type="term" value="C:cAMP-dependent protein kinase complex"/>
    <property type="evidence" value="ECO:0007669"/>
    <property type="project" value="TreeGrafter"/>
</dbReference>
<dbReference type="PROSITE" id="PS51285">
    <property type="entry name" value="AGC_KINASE_CTER"/>
    <property type="match status" value="1"/>
</dbReference>
<evidence type="ECO:0000256" key="6">
    <source>
        <dbReference type="SAM" id="MobiDB-lite"/>
    </source>
</evidence>
<proteinExistence type="predicted"/>
<dbReference type="Proteomes" id="UP000553632">
    <property type="component" value="Unassembled WGS sequence"/>
</dbReference>
<evidence type="ECO:0000259" key="7">
    <source>
        <dbReference type="PROSITE" id="PS51285"/>
    </source>
</evidence>
<feature type="domain" description="AGC-kinase C-terminal" evidence="7">
    <location>
        <begin position="18"/>
        <end position="70"/>
    </location>
</feature>
<evidence type="ECO:0000256" key="1">
    <source>
        <dbReference type="ARBA" id="ARBA00022527"/>
    </source>
</evidence>
<dbReference type="InterPro" id="IPR000961">
    <property type="entry name" value="AGC-kinase_C"/>
</dbReference>
<evidence type="ECO:0000256" key="4">
    <source>
        <dbReference type="ARBA" id="ARBA00022777"/>
    </source>
</evidence>
<dbReference type="PANTHER" id="PTHR24353">
    <property type="entry name" value="CYCLIC NUCLEOTIDE-DEPENDENT PROTEIN KINASE"/>
    <property type="match status" value="1"/>
</dbReference>
<accession>A0A7J6TYV4</accession>
<dbReference type="Gene3D" id="3.30.200.20">
    <property type="entry name" value="Phosphorylase Kinase, domain 1"/>
    <property type="match status" value="1"/>
</dbReference>
<gene>
    <name evidence="8" type="ORF">FOZ63_024029</name>
</gene>
<dbReference type="GO" id="GO:0004691">
    <property type="term" value="F:cAMP-dependent protein kinase activity"/>
    <property type="evidence" value="ECO:0007669"/>
    <property type="project" value="TreeGrafter"/>
</dbReference>
<dbReference type="EMBL" id="JABANO010007630">
    <property type="protein sequence ID" value="KAF4749800.1"/>
    <property type="molecule type" value="Genomic_DNA"/>
</dbReference>
<organism evidence="8 9">
    <name type="scientific">Perkinsus olseni</name>
    <name type="common">Perkinsus atlanticus</name>
    <dbReference type="NCBI Taxonomy" id="32597"/>
    <lineage>
        <taxon>Eukaryota</taxon>
        <taxon>Sar</taxon>
        <taxon>Alveolata</taxon>
        <taxon>Perkinsozoa</taxon>
        <taxon>Perkinsea</taxon>
        <taxon>Perkinsida</taxon>
        <taxon>Perkinsidae</taxon>
        <taxon>Perkinsus</taxon>
    </lineage>
</organism>
<evidence type="ECO:0000313" key="8">
    <source>
        <dbReference type="EMBL" id="KAF4749800.1"/>
    </source>
</evidence>
<sequence length="70" mass="8045">YGNLKNGADDIKKHKWFATIAWDKLVRKEIPPPYKPEMKDEKDVSNYEDIPESTELPPSVPAAADPFTDW</sequence>
<keyword evidence="4" id="KW-0418">Kinase</keyword>
<keyword evidence="2" id="KW-0808">Transferase</keyword>
<reference evidence="8 9" key="1">
    <citation type="submission" date="2020-04" db="EMBL/GenBank/DDBJ databases">
        <title>Perkinsus olseni comparative genomics.</title>
        <authorList>
            <person name="Bogema D.R."/>
        </authorList>
    </citation>
    <scope>NUCLEOTIDE SEQUENCE [LARGE SCALE GENOMIC DNA]</scope>
    <source>
        <strain evidence="8 9">ATCC PRA-207</strain>
    </source>
</reference>
<evidence type="ECO:0000313" key="9">
    <source>
        <dbReference type="Proteomes" id="UP000553632"/>
    </source>
</evidence>